<evidence type="ECO:0000259" key="1">
    <source>
        <dbReference type="Pfam" id="PF15542"/>
    </source>
</evidence>
<proteinExistence type="predicted"/>
<protein>
    <recommendedName>
        <fullName evidence="1">Bacterial toxin 50 domain-containing protein</fullName>
    </recommendedName>
</protein>
<name>A0A0R2JK59_9LACO</name>
<dbReference type="AlphaFoldDB" id="A0A0R2JK59"/>
<evidence type="ECO:0000313" key="3">
    <source>
        <dbReference type="Proteomes" id="UP000051655"/>
    </source>
</evidence>
<evidence type="ECO:0000313" key="2">
    <source>
        <dbReference type="EMBL" id="KRN75669.1"/>
    </source>
</evidence>
<gene>
    <name evidence="2" type="ORF">IV73_GL000163</name>
</gene>
<dbReference type="EMBL" id="JQBP01000001">
    <property type="protein sequence ID" value="KRN75669.1"/>
    <property type="molecule type" value="Genomic_DNA"/>
</dbReference>
<dbReference type="Pfam" id="PF15542">
    <property type="entry name" value="Ntox50"/>
    <property type="match status" value="1"/>
</dbReference>
<accession>A0A0R2JK59</accession>
<dbReference type="RefSeq" id="WP_057753425.1">
    <property type="nucleotide sequence ID" value="NZ_JQBP01000001.1"/>
</dbReference>
<dbReference type="Proteomes" id="UP000051655">
    <property type="component" value="Unassembled WGS sequence"/>
</dbReference>
<dbReference type="InterPro" id="IPR029100">
    <property type="entry name" value="Ntox50"/>
</dbReference>
<dbReference type="STRING" id="1616.IV73_GL000163"/>
<comment type="caution">
    <text evidence="2">The sequence shown here is derived from an EMBL/GenBank/DDBJ whole genome shotgun (WGS) entry which is preliminary data.</text>
</comment>
<reference evidence="2 3" key="1">
    <citation type="journal article" date="2015" name="Genome Announc.">
        <title>Expanding the biotechnology potential of lactobacilli through comparative genomics of 213 strains and associated genera.</title>
        <authorList>
            <person name="Sun Z."/>
            <person name="Harris H.M."/>
            <person name="McCann A."/>
            <person name="Guo C."/>
            <person name="Argimon S."/>
            <person name="Zhang W."/>
            <person name="Yang X."/>
            <person name="Jeffery I.B."/>
            <person name="Cooney J.C."/>
            <person name="Kagawa T.F."/>
            <person name="Liu W."/>
            <person name="Song Y."/>
            <person name="Salvetti E."/>
            <person name="Wrobel A."/>
            <person name="Rasinkangas P."/>
            <person name="Parkhill J."/>
            <person name="Rea M.C."/>
            <person name="O'Sullivan O."/>
            <person name="Ritari J."/>
            <person name="Douillard F.P."/>
            <person name="Paul Ross R."/>
            <person name="Yang R."/>
            <person name="Briner A.E."/>
            <person name="Felis G.E."/>
            <person name="de Vos W.M."/>
            <person name="Barrangou R."/>
            <person name="Klaenhammer T.R."/>
            <person name="Caufield P.W."/>
            <person name="Cui Y."/>
            <person name="Zhang H."/>
            <person name="O'Toole P.W."/>
        </authorList>
    </citation>
    <scope>NUCLEOTIDE SEQUENCE [LARGE SCALE GENOMIC DNA]</scope>
    <source>
        <strain evidence="2 3">DSM 20593</strain>
    </source>
</reference>
<dbReference type="OrthoDB" id="9781069at2"/>
<feature type="domain" description="Bacterial toxin 50" evidence="1">
    <location>
        <begin position="186"/>
        <end position="287"/>
    </location>
</feature>
<keyword evidence="3" id="KW-1185">Reference proteome</keyword>
<sequence length="290" mass="33515">MDYEDYSDSDFEAELSAYVKDHKNQQEKDDAEKHKRLGEMVGGFMGLWWYLRSFRSSAIRNIKTYSAVADREAKLDAWERLDNPKVTLINEFGACEKCIPYLGQEYTLEEARAIIPIHYNCRCTFVLVEEPALVSGLIAGAFREQEDDTNRDKEDDDNATAELNAEIEAWLDKYDIISDIPQKVIEAQNKHIPESSDFIPGRSYLLPDMYKKVPGTKNKFDYTSIETLYNKYKWNADWAEFGNGNVRAIVTTNRYIGYVVFKDGSKMLTNKFTVHYSRKKGGYHIVPTLK</sequence>
<organism evidence="2 3">
    <name type="scientific">Weissella kandleri</name>
    <dbReference type="NCBI Taxonomy" id="1616"/>
    <lineage>
        <taxon>Bacteria</taxon>
        <taxon>Bacillati</taxon>
        <taxon>Bacillota</taxon>
        <taxon>Bacilli</taxon>
        <taxon>Lactobacillales</taxon>
        <taxon>Lactobacillaceae</taxon>
        <taxon>Weissella</taxon>
    </lineage>
</organism>
<dbReference type="PATRIC" id="fig|1616.3.peg.169"/>